<dbReference type="Proteomes" id="UP000015524">
    <property type="component" value="Unassembled WGS sequence"/>
</dbReference>
<reference evidence="1 2" key="1">
    <citation type="journal article" date="2013" name="Genome Announc.">
        <title>Draft Genome Sequence of a Hexachlorocyclohexane-Degrading Bacterium, Sphingobium baderi Strain LL03T.</title>
        <authorList>
            <person name="Kaur J."/>
            <person name="Verma H."/>
            <person name="Tripathi C."/>
            <person name="Khurana J.P."/>
            <person name="Lal R."/>
        </authorList>
    </citation>
    <scope>NUCLEOTIDE SEQUENCE [LARGE SCALE GENOMIC DNA]</scope>
    <source>
        <strain evidence="1 2">LL03</strain>
    </source>
</reference>
<sequence length="51" mass="5487">MAGGAVIDEPNNKYVAVNGRSGPRIEQFLPAHQDTWVAAIEQVVVAINARL</sequence>
<dbReference type="AlphaFoldDB" id="T0GB82"/>
<accession>T0GB82</accession>
<dbReference type="PATRIC" id="fig|1114964.3.peg.2208"/>
<dbReference type="RefSeq" id="WP_021245107.1">
    <property type="nucleotide sequence ID" value="NZ_ATIB01000062.1"/>
</dbReference>
<protein>
    <submittedName>
        <fullName evidence="1">Uncharacterized protein</fullName>
    </submittedName>
</protein>
<gene>
    <name evidence="1" type="ORF">L485_11320</name>
</gene>
<evidence type="ECO:0000313" key="2">
    <source>
        <dbReference type="Proteomes" id="UP000015524"/>
    </source>
</evidence>
<keyword evidence="2" id="KW-1185">Reference proteome</keyword>
<dbReference type="EMBL" id="ATIB01000062">
    <property type="protein sequence ID" value="EQB01046.1"/>
    <property type="molecule type" value="Genomic_DNA"/>
</dbReference>
<comment type="caution">
    <text evidence="1">The sequence shown here is derived from an EMBL/GenBank/DDBJ whole genome shotgun (WGS) entry which is preliminary data.</text>
</comment>
<evidence type="ECO:0000313" key="1">
    <source>
        <dbReference type="EMBL" id="EQB01046.1"/>
    </source>
</evidence>
<proteinExistence type="predicted"/>
<name>T0GB82_9SPHN</name>
<organism evidence="1 2">
    <name type="scientific">Sphingobium baderi LL03</name>
    <dbReference type="NCBI Taxonomy" id="1114964"/>
    <lineage>
        <taxon>Bacteria</taxon>
        <taxon>Pseudomonadati</taxon>
        <taxon>Pseudomonadota</taxon>
        <taxon>Alphaproteobacteria</taxon>
        <taxon>Sphingomonadales</taxon>
        <taxon>Sphingomonadaceae</taxon>
        <taxon>Sphingobium</taxon>
    </lineage>
</organism>